<dbReference type="CDD" id="cd07187">
    <property type="entry name" value="YvcK_like"/>
    <property type="match status" value="1"/>
</dbReference>
<dbReference type="InterPro" id="IPR002882">
    <property type="entry name" value="CofD"/>
</dbReference>
<dbReference type="PANTHER" id="PTHR30135:SF3">
    <property type="entry name" value="GLUCONEOGENESIS FACTOR-RELATED"/>
    <property type="match status" value="1"/>
</dbReference>
<dbReference type="InterPro" id="IPR038136">
    <property type="entry name" value="CofD-like_dom_sf"/>
</dbReference>
<dbReference type="Pfam" id="PF01933">
    <property type="entry name" value="CofD"/>
    <property type="match status" value="1"/>
</dbReference>
<dbReference type="HAMAP" id="MF_00973">
    <property type="entry name" value="Gluconeogen_factor"/>
    <property type="match status" value="1"/>
</dbReference>
<dbReference type="PANTHER" id="PTHR30135">
    <property type="entry name" value="UNCHARACTERIZED PROTEIN YVCK-RELATED"/>
    <property type="match status" value="1"/>
</dbReference>
<name>A0A6J6B3F2_9ZZZZ</name>
<organism evidence="2">
    <name type="scientific">freshwater metagenome</name>
    <dbReference type="NCBI Taxonomy" id="449393"/>
    <lineage>
        <taxon>unclassified sequences</taxon>
        <taxon>metagenomes</taxon>
        <taxon>ecological metagenomes</taxon>
    </lineage>
</organism>
<dbReference type="AlphaFoldDB" id="A0A6J6B3F2"/>
<evidence type="ECO:0000256" key="1">
    <source>
        <dbReference type="ARBA" id="ARBA00022490"/>
    </source>
</evidence>
<dbReference type="InterPro" id="IPR010119">
    <property type="entry name" value="Gluconeogen_factor"/>
</dbReference>
<dbReference type="NCBIfam" id="TIGR01826">
    <property type="entry name" value="CofD_related"/>
    <property type="match status" value="1"/>
</dbReference>
<dbReference type="Gene3D" id="3.40.50.10680">
    <property type="entry name" value="CofD-like domains"/>
    <property type="match status" value="1"/>
</dbReference>
<protein>
    <submittedName>
        <fullName evidence="2">Unannotated protein</fullName>
    </submittedName>
</protein>
<dbReference type="SUPFAM" id="SSF142338">
    <property type="entry name" value="CofD-like"/>
    <property type="match status" value="1"/>
</dbReference>
<evidence type="ECO:0000313" key="2">
    <source>
        <dbReference type="EMBL" id="CAB4533375.1"/>
    </source>
</evidence>
<reference evidence="2" key="1">
    <citation type="submission" date="2020-05" db="EMBL/GenBank/DDBJ databases">
        <authorList>
            <person name="Chiriac C."/>
            <person name="Salcher M."/>
            <person name="Ghai R."/>
            <person name="Kavagutti S V."/>
        </authorList>
    </citation>
    <scope>NUCLEOTIDE SEQUENCE</scope>
</reference>
<keyword evidence="1" id="KW-0963">Cytoplasm</keyword>
<sequence>MSSVSGKKVVAFGGGHGLAATLTALRDVTPEITAVVTVADNGGSSGKIREEFNFLPPGDLRMALAALCSADSWGQSWAEIIQHRFTSEGDLNGHALGNLLLTALWDSSDDLVAGIDRVGELLKIVGRVLPMSLDPLDIEGVFRTSKGDEVIRGQIEVATAKGELISLKLLPEKPRNTPEVLDAIAEADWLTFGPGSWFSSVMPHFLMKDLAQAISRSSAKKIMIFNLPEPVDADEFAGNTPEQHLELVLSHLPEFKVDIAIADPAVLTQGNRLAELISKCGGELITAEVAKSGQKHHHDWEKMSSLFTHIFSPTLLK</sequence>
<accession>A0A6J6B3F2</accession>
<proteinExistence type="inferred from homology"/>
<dbReference type="EMBL" id="CAEZSJ010000016">
    <property type="protein sequence ID" value="CAB4533375.1"/>
    <property type="molecule type" value="Genomic_DNA"/>
</dbReference>
<gene>
    <name evidence="2" type="ORF">UFOPK1425_00165</name>
</gene>
<dbReference type="GO" id="GO:0043743">
    <property type="term" value="F:LPPG:FO 2-phospho-L-lactate transferase activity"/>
    <property type="evidence" value="ECO:0007669"/>
    <property type="project" value="InterPro"/>
</dbReference>